<dbReference type="InterPro" id="IPR027275">
    <property type="entry name" value="PRC-brl_dom"/>
</dbReference>
<dbReference type="OrthoDB" id="8021018at2"/>
<feature type="region of interest" description="Disordered" evidence="1">
    <location>
        <begin position="76"/>
        <end position="101"/>
    </location>
</feature>
<dbReference type="Pfam" id="PF05239">
    <property type="entry name" value="PRC"/>
    <property type="match status" value="1"/>
</dbReference>
<comment type="caution">
    <text evidence="3">The sequence shown here is derived from an EMBL/GenBank/DDBJ whole genome shotgun (WGS) entry which is preliminary data.</text>
</comment>
<reference evidence="3 4" key="1">
    <citation type="submission" date="2019-06" db="EMBL/GenBank/DDBJ databases">
        <title>New taxonomy in bacterial strain CC-CFT640, isolated from vineyard.</title>
        <authorList>
            <person name="Lin S.-Y."/>
            <person name="Tsai C.-F."/>
            <person name="Young C.-C."/>
        </authorList>
    </citation>
    <scope>NUCLEOTIDE SEQUENCE [LARGE SCALE GENOMIC DNA]</scope>
    <source>
        <strain evidence="3 4">CC-CFT640</strain>
    </source>
</reference>
<feature type="region of interest" description="Disordered" evidence="1">
    <location>
        <begin position="1"/>
        <end position="36"/>
    </location>
</feature>
<feature type="compositionally biased region" description="Low complexity" evidence="1">
    <location>
        <begin position="210"/>
        <end position="221"/>
    </location>
</feature>
<proteinExistence type="predicted"/>
<feature type="region of interest" description="Disordered" evidence="1">
    <location>
        <begin position="197"/>
        <end position="221"/>
    </location>
</feature>
<dbReference type="InterPro" id="IPR011033">
    <property type="entry name" value="PRC_barrel-like_sf"/>
</dbReference>
<feature type="compositionally biased region" description="Basic residues" evidence="1">
    <location>
        <begin position="1"/>
        <end position="10"/>
    </location>
</feature>
<evidence type="ECO:0000313" key="4">
    <source>
        <dbReference type="Proteomes" id="UP000321638"/>
    </source>
</evidence>
<gene>
    <name evidence="3" type="ORF">FHP25_23950</name>
</gene>
<feature type="domain" description="PRC-barrel" evidence="2">
    <location>
        <begin position="108"/>
        <end position="167"/>
    </location>
</feature>
<evidence type="ECO:0000259" key="2">
    <source>
        <dbReference type="Pfam" id="PF05239"/>
    </source>
</evidence>
<name>A0A5C8PG88_9HYPH</name>
<keyword evidence="4" id="KW-1185">Reference proteome</keyword>
<dbReference type="PANTHER" id="PTHR36505">
    <property type="entry name" value="BLR1072 PROTEIN"/>
    <property type="match status" value="1"/>
</dbReference>
<evidence type="ECO:0000313" key="3">
    <source>
        <dbReference type="EMBL" id="TXL72828.1"/>
    </source>
</evidence>
<dbReference type="AlphaFoldDB" id="A0A5C8PG88"/>
<dbReference type="PANTHER" id="PTHR36505:SF1">
    <property type="entry name" value="BLR1072 PROTEIN"/>
    <property type="match status" value="1"/>
</dbReference>
<protein>
    <submittedName>
        <fullName evidence="3">PRC-barrel domain containing protein</fullName>
    </submittedName>
</protein>
<dbReference type="SUPFAM" id="SSF50346">
    <property type="entry name" value="PRC-barrel domain"/>
    <property type="match status" value="1"/>
</dbReference>
<dbReference type="EMBL" id="VDUZ01000030">
    <property type="protein sequence ID" value="TXL72828.1"/>
    <property type="molecule type" value="Genomic_DNA"/>
</dbReference>
<organism evidence="3 4">
    <name type="scientific">Vineibacter terrae</name>
    <dbReference type="NCBI Taxonomy" id="2586908"/>
    <lineage>
        <taxon>Bacteria</taxon>
        <taxon>Pseudomonadati</taxon>
        <taxon>Pseudomonadota</taxon>
        <taxon>Alphaproteobacteria</taxon>
        <taxon>Hyphomicrobiales</taxon>
        <taxon>Vineibacter</taxon>
    </lineage>
</organism>
<evidence type="ECO:0000256" key="1">
    <source>
        <dbReference type="SAM" id="MobiDB-lite"/>
    </source>
</evidence>
<dbReference type="Gene3D" id="2.30.30.240">
    <property type="entry name" value="PRC-barrel domain"/>
    <property type="match status" value="1"/>
</dbReference>
<dbReference type="Proteomes" id="UP000321638">
    <property type="component" value="Unassembled WGS sequence"/>
</dbReference>
<accession>A0A5C8PG88</accession>
<sequence>MHRRYLKSRFKPADSTQLPAAPARSPNKRAATGQRPRCRARPVRTVLEKAMKSKHVTLPTVASVLALSLAFTGPALSQTTTTPGSPPSPPPVSSTTDKGVVPDGAVARANAMIGTSVRNSAGDKIGTVDDLLIGSDSKVNYAVLSVGGFLGIGDRLVAIPISDLQMAADHMVYPSATKESVAKMPKFDRSAVYYPGYVKDVPRTPPSTPSPGTGTTPRTTN</sequence>